<dbReference type="InterPro" id="IPR000756">
    <property type="entry name" value="Diacylglycerol_kin_accessory"/>
</dbReference>
<dbReference type="PANTHER" id="PTHR11255:SF80">
    <property type="entry name" value="EYE-SPECIFIC DIACYLGLYCEROL KINASE"/>
    <property type="match status" value="1"/>
</dbReference>
<dbReference type="InterPro" id="IPR056383">
    <property type="entry name" value="DGKI-like_dom"/>
</dbReference>
<dbReference type="SMART" id="SM00045">
    <property type="entry name" value="DAGKa"/>
    <property type="match status" value="1"/>
</dbReference>
<dbReference type="OMA" id="DECIMIL"/>
<dbReference type="InterPro" id="IPR037607">
    <property type="entry name" value="DGK"/>
</dbReference>
<dbReference type="EMBL" id="UYYF01004602">
    <property type="protein sequence ID" value="VDN05765.1"/>
    <property type="molecule type" value="Genomic_DNA"/>
</dbReference>
<keyword evidence="4" id="KW-0067">ATP-binding</keyword>
<name>A0A0N5D5F8_THECL</name>
<evidence type="ECO:0000256" key="2">
    <source>
        <dbReference type="ARBA" id="ARBA00022741"/>
    </source>
</evidence>
<dbReference type="FunFam" id="2.60.200.40:FF:000012">
    <property type="entry name" value="Diacylglycerol kinase"/>
    <property type="match status" value="1"/>
</dbReference>
<dbReference type="Proteomes" id="UP000276776">
    <property type="component" value="Unassembled WGS sequence"/>
</dbReference>
<dbReference type="GO" id="GO:0005524">
    <property type="term" value="F:ATP binding"/>
    <property type="evidence" value="ECO:0007669"/>
    <property type="project" value="UniProtKB-KW"/>
</dbReference>
<reference evidence="7 8" key="2">
    <citation type="submission" date="2018-11" db="EMBL/GenBank/DDBJ databases">
        <authorList>
            <consortium name="Pathogen Informatics"/>
        </authorList>
    </citation>
    <scope>NUCLEOTIDE SEQUENCE [LARGE SCALE GENOMIC DNA]</scope>
</reference>
<organism evidence="9">
    <name type="scientific">Thelazia callipaeda</name>
    <name type="common">Oriental eyeworm</name>
    <name type="synonym">Parasitic nematode</name>
    <dbReference type="NCBI Taxonomy" id="103827"/>
    <lineage>
        <taxon>Eukaryota</taxon>
        <taxon>Metazoa</taxon>
        <taxon>Ecdysozoa</taxon>
        <taxon>Nematoda</taxon>
        <taxon>Chromadorea</taxon>
        <taxon>Rhabditida</taxon>
        <taxon>Spirurina</taxon>
        <taxon>Spiruromorpha</taxon>
        <taxon>Thelazioidea</taxon>
        <taxon>Thelaziidae</taxon>
        <taxon>Thelazia</taxon>
    </lineage>
</organism>
<dbReference type="GO" id="GO:0007200">
    <property type="term" value="P:phospholipase C-activating G protein-coupled receptor signaling pathway"/>
    <property type="evidence" value="ECO:0007669"/>
    <property type="project" value="InterPro"/>
</dbReference>
<dbReference type="AlphaFoldDB" id="A0A0N5D5F8"/>
<keyword evidence="3" id="KW-0418">Kinase</keyword>
<evidence type="ECO:0000313" key="7">
    <source>
        <dbReference type="EMBL" id="VDN05765.1"/>
    </source>
</evidence>
<dbReference type="Gene3D" id="2.60.200.40">
    <property type="match status" value="1"/>
</dbReference>
<evidence type="ECO:0000256" key="5">
    <source>
        <dbReference type="SAM" id="Coils"/>
    </source>
</evidence>
<evidence type="ECO:0000313" key="9">
    <source>
        <dbReference type="WBParaSite" id="TCLT_0000823901-mRNA-1"/>
    </source>
</evidence>
<dbReference type="GO" id="GO:0004143">
    <property type="term" value="F:ATP-dependent diacylglycerol kinase activity"/>
    <property type="evidence" value="ECO:0007669"/>
    <property type="project" value="InterPro"/>
</dbReference>
<gene>
    <name evidence="7" type="ORF">TCLT_LOCUS8228</name>
</gene>
<dbReference type="STRING" id="103827.A0A0N5D5F8"/>
<evidence type="ECO:0000256" key="3">
    <source>
        <dbReference type="ARBA" id="ARBA00022777"/>
    </source>
</evidence>
<dbReference type="Pfam" id="PF00609">
    <property type="entry name" value="DAGK_acc"/>
    <property type="match status" value="1"/>
</dbReference>
<keyword evidence="8" id="KW-1185">Reference proteome</keyword>
<dbReference type="SUPFAM" id="SSF111331">
    <property type="entry name" value="NAD kinase/diacylglycerol kinase-like"/>
    <property type="match status" value="1"/>
</dbReference>
<keyword evidence="1" id="KW-0808">Transferase</keyword>
<dbReference type="WBParaSite" id="TCLT_0000823901-mRNA-1">
    <property type="protein sequence ID" value="TCLT_0000823901-mRNA-1"/>
    <property type="gene ID" value="TCLT_0000823901"/>
</dbReference>
<feature type="coiled-coil region" evidence="5">
    <location>
        <begin position="245"/>
        <end position="272"/>
    </location>
</feature>
<protein>
    <submittedName>
        <fullName evidence="9">DAGKa domain-containing protein</fullName>
    </submittedName>
</protein>
<keyword evidence="5" id="KW-0175">Coiled coil</keyword>
<dbReference type="PANTHER" id="PTHR11255">
    <property type="entry name" value="DIACYLGLYCEROL KINASE"/>
    <property type="match status" value="1"/>
</dbReference>
<dbReference type="InterPro" id="IPR016064">
    <property type="entry name" value="NAD/diacylglycerol_kinase_sf"/>
</dbReference>
<dbReference type="Pfam" id="PF23578">
    <property type="entry name" value="DGKI"/>
    <property type="match status" value="1"/>
</dbReference>
<proteinExistence type="predicted"/>
<dbReference type="GO" id="GO:0005886">
    <property type="term" value="C:plasma membrane"/>
    <property type="evidence" value="ECO:0007669"/>
    <property type="project" value="TreeGrafter"/>
</dbReference>
<evidence type="ECO:0000256" key="4">
    <source>
        <dbReference type="ARBA" id="ARBA00022840"/>
    </source>
</evidence>
<feature type="domain" description="Diacylglycerol kinase accessory" evidence="6">
    <location>
        <begin position="1"/>
        <end position="155"/>
    </location>
</feature>
<evidence type="ECO:0000256" key="1">
    <source>
        <dbReference type="ARBA" id="ARBA00022679"/>
    </source>
</evidence>
<dbReference type="OrthoDB" id="242257at2759"/>
<keyword evidence="2" id="KW-0547">Nucleotide-binding</keyword>
<reference evidence="9" key="1">
    <citation type="submission" date="2017-02" db="UniProtKB">
        <authorList>
            <consortium name="WormBaseParasite"/>
        </authorList>
    </citation>
    <scope>IDENTIFICATION</scope>
</reference>
<sequence>MNNYYSIGADAHVALQFHHSRSANPQILNSRLKNRLAYGGLGTIDLFKRTWKLLHEYITLECDGVDLTSKIKEFKFHCVLFHNITYYAGGTVPWGSDDDGNYRPSSCDGKLEVLGFTTAMLAALQMGGKGERIAQCSHARITTTKAIPMQVDGEPCLLGPSIIEITFHSKVPMLRRVKKSTYIPSILRKQPKTYKRQQTISNNYVQSNSTCSVLNVLLISSNEYAAGHDQIERLKETGTEIGQIYVETDEELESVRQKIDKLLAQCSHLKLKSNNAWRFLEYVSNAEEGVFRIQPYHEQFMTLSDICCLDECIMILDNFISSTAADSNSNHTKLTFLLIFFFFL</sequence>
<evidence type="ECO:0000259" key="6">
    <source>
        <dbReference type="SMART" id="SM00045"/>
    </source>
</evidence>
<accession>A0A0N5D5F8</accession>
<evidence type="ECO:0000313" key="8">
    <source>
        <dbReference type="Proteomes" id="UP000276776"/>
    </source>
</evidence>